<feature type="region of interest" description="Disordered" evidence="1">
    <location>
        <begin position="1"/>
        <end position="33"/>
    </location>
</feature>
<organism evidence="2 3">
    <name type="scientific">Tunturiibacter lichenicola</name>
    <dbReference type="NCBI Taxonomy" id="2051959"/>
    <lineage>
        <taxon>Bacteria</taxon>
        <taxon>Pseudomonadati</taxon>
        <taxon>Acidobacteriota</taxon>
        <taxon>Terriglobia</taxon>
        <taxon>Terriglobales</taxon>
        <taxon>Acidobacteriaceae</taxon>
        <taxon>Tunturiibacter</taxon>
    </lineage>
</organism>
<name>A0A7W8JCJ0_9BACT</name>
<feature type="compositionally biased region" description="Basic and acidic residues" evidence="1">
    <location>
        <begin position="1"/>
        <end position="27"/>
    </location>
</feature>
<reference evidence="2 3" key="1">
    <citation type="submission" date="2020-08" db="EMBL/GenBank/DDBJ databases">
        <title>Genomic Encyclopedia of Type Strains, Phase IV (KMG-V): Genome sequencing to study the core and pangenomes of soil and plant-associated prokaryotes.</title>
        <authorList>
            <person name="Whitman W."/>
        </authorList>
    </citation>
    <scope>NUCLEOTIDE SEQUENCE [LARGE SCALE GENOMIC DNA]</scope>
    <source>
        <strain evidence="2 3">M8US30</strain>
    </source>
</reference>
<accession>A0A7W8JCJ0</accession>
<evidence type="ECO:0000256" key="1">
    <source>
        <dbReference type="SAM" id="MobiDB-lite"/>
    </source>
</evidence>
<comment type="caution">
    <text evidence="2">The sequence shown here is derived from an EMBL/GenBank/DDBJ whole genome shotgun (WGS) entry which is preliminary data.</text>
</comment>
<evidence type="ECO:0000313" key="2">
    <source>
        <dbReference type="EMBL" id="MBB5345516.1"/>
    </source>
</evidence>
<gene>
    <name evidence="2" type="ORF">HDF10_003510</name>
</gene>
<protein>
    <submittedName>
        <fullName evidence="2">Uncharacterized protein</fullName>
    </submittedName>
</protein>
<sequence length="52" mass="6197">MDIHPQRSEHDAYESETYKDKQGHQDEESADYFPPFLHVFDTLETGRRNNVD</sequence>
<dbReference type="EMBL" id="JACHDZ010000006">
    <property type="protein sequence ID" value="MBB5345516.1"/>
    <property type="molecule type" value="Genomic_DNA"/>
</dbReference>
<evidence type="ECO:0000313" key="3">
    <source>
        <dbReference type="Proteomes" id="UP000569092"/>
    </source>
</evidence>
<dbReference type="AlphaFoldDB" id="A0A7W8JCJ0"/>
<proteinExistence type="predicted"/>
<dbReference type="Proteomes" id="UP000569092">
    <property type="component" value="Unassembled WGS sequence"/>
</dbReference>